<evidence type="ECO:0000313" key="5">
    <source>
        <dbReference type="Proteomes" id="UP001283341"/>
    </source>
</evidence>
<keyword evidence="1" id="KW-0677">Repeat</keyword>
<evidence type="ECO:0000256" key="1">
    <source>
        <dbReference type="ARBA" id="ARBA00022737"/>
    </source>
</evidence>
<protein>
    <submittedName>
        <fullName evidence="4">Ankyrin repeat-containing domain protein</fullName>
    </submittedName>
</protein>
<sequence>MKRKKRSAPPKSLNTSVWWSQFEPRTQGELKKPDRRQLLPYLQIGAWYDDIIALLLAKATFPTEVVQQALAAILGDSGGDDDAIVRQYATVCHLVIAAGNGWDWTIRYIHHRPMLSAASSEHIDVLRALLDKGADPNVQGDHGTTLHQYKRSTGPVPATVATAEALLQHGASPELEDHKGETPLHAIAEQGDLQDLKLYLDYCYDADVALRQCNIHGESLLHYAAMGRHVDVVEFLLSRGLDVNAANNNGWTPLICALMPSLASQVSDSLDIARLFPRHNSHADTITAENWTPIHSLASWPPPNHSGLQTWPGESTAVTPLVQELVRRGAILDTCAPVLRGKHIRYRTVLAMWGVKIQRLAEAETTRLEEEVPEEDTTPHMCALRVASEAVFQTITDHLASITGKQAPSVLVSEPVPSTRTE</sequence>
<reference evidence="4" key="2">
    <citation type="submission" date="2023-06" db="EMBL/GenBank/DDBJ databases">
        <authorList>
            <consortium name="Lawrence Berkeley National Laboratory"/>
            <person name="Haridas S."/>
            <person name="Hensen N."/>
            <person name="Bonometti L."/>
            <person name="Westerberg I."/>
            <person name="Brannstrom I.O."/>
            <person name="Guillou S."/>
            <person name="Cros-Aarteil S."/>
            <person name="Calhoun S."/>
            <person name="Kuo A."/>
            <person name="Mondo S."/>
            <person name="Pangilinan J."/>
            <person name="Riley R."/>
            <person name="Labutti K."/>
            <person name="Andreopoulos B."/>
            <person name="Lipzen A."/>
            <person name="Chen C."/>
            <person name="Yanf M."/>
            <person name="Daum C."/>
            <person name="Ng V."/>
            <person name="Clum A."/>
            <person name="Steindorff A."/>
            <person name="Ohm R."/>
            <person name="Martin F."/>
            <person name="Silar P."/>
            <person name="Natvig D."/>
            <person name="Lalanne C."/>
            <person name="Gautier V."/>
            <person name="Ament-Velasquez S.L."/>
            <person name="Kruys A."/>
            <person name="Hutchinson M.I."/>
            <person name="Powell A.J."/>
            <person name="Barry K."/>
            <person name="Miller A.N."/>
            <person name="Grigoriev I.V."/>
            <person name="Debuchy R."/>
            <person name="Gladieux P."/>
            <person name="Thoren M.H."/>
            <person name="Johannesson H."/>
        </authorList>
    </citation>
    <scope>NUCLEOTIDE SEQUENCE</scope>
    <source>
        <strain evidence="4">CBS 118394</strain>
    </source>
</reference>
<name>A0AAE0M3R7_9PEZI</name>
<dbReference type="PROSITE" id="PS50297">
    <property type="entry name" value="ANK_REP_REGION"/>
    <property type="match status" value="1"/>
</dbReference>
<proteinExistence type="predicted"/>
<keyword evidence="5" id="KW-1185">Reference proteome</keyword>
<dbReference type="PANTHER" id="PTHR24198">
    <property type="entry name" value="ANKYRIN REPEAT AND PROTEIN KINASE DOMAIN-CONTAINING PROTEIN"/>
    <property type="match status" value="1"/>
</dbReference>
<dbReference type="SMART" id="SM00248">
    <property type="entry name" value="ANK"/>
    <property type="match status" value="5"/>
</dbReference>
<dbReference type="SUPFAM" id="SSF48403">
    <property type="entry name" value="Ankyrin repeat"/>
    <property type="match status" value="1"/>
</dbReference>
<accession>A0AAE0M3R7</accession>
<dbReference type="Pfam" id="PF12796">
    <property type="entry name" value="Ank_2"/>
    <property type="match status" value="1"/>
</dbReference>
<dbReference type="InterPro" id="IPR002110">
    <property type="entry name" value="Ankyrin_rpt"/>
</dbReference>
<organism evidence="4 5">
    <name type="scientific">Apodospora peruviana</name>
    <dbReference type="NCBI Taxonomy" id="516989"/>
    <lineage>
        <taxon>Eukaryota</taxon>
        <taxon>Fungi</taxon>
        <taxon>Dikarya</taxon>
        <taxon>Ascomycota</taxon>
        <taxon>Pezizomycotina</taxon>
        <taxon>Sordariomycetes</taxon>
        <taxon>Sordariomycetidae</taxon>
        <taxon>Sordariales</taxon>
        <taxon>Lasiosphaeriaceae</taxon>
        <taxon>Apodospora</taxon>
    </lineage>
</organism>
<dbReference type="PANTHER" id="PTHR24198:SF165">
    <property type="entry name" value="ANKYRIN REPEAT-CONTAINING PROTEIN-RELATED"/>
    <property type="match status" value="1"/>
</dbReference>
<dbReference type="AlphaFoldDB" id="A0AAE0M3R7"/>
<dbReference type="PRINTS" id="PR01415">
    <property type="entry name" value="ANKYRIN"/>
</dbReference>
<dbReference type="PROSITE" id="PS50088">
    <property type="entry name" value="ANK_REPEAT"/>
    <property type="match status" value="2"/>
</dbReference>
<feature type="repeat" description="ANK" evidence="3">
    <location>
        <begin position="216"/>
        <end position="248"/>
    </location>
</feature>
<gene>
    <name evidence="4" type="ORF">B0H66DRAFT_605120</name>
</gene>
<reference evidence="4" key="1">
    <citation type="journal article" date="2023" name="Mol. Phylogenet. Evol.">
        <title>Genome-scale phylogeny and comparative genomics of the fungal order Sordariales.</title>
        <authorList>
            <person name="Hensen N."/>
            <person name="Bonometti L."/>
            <person name="Westerberg I."/>
            <person name="Brannstrom I.O."/>
            <person name="Guillou S."/>
            <person name="Cros-Aarteil S."/>
            <person name="Calhoun S."/>
            <person name="Haridas S."/>
            <person name="Kuo A."/>
            <person name="Mondo S."/>
            <person name="Pangilinan J."/>
            <person name="Riley R."/>
            <person name="LaButti K."/>
            <person name="Andreopoulos B."/>
            <person name="Lipzen A."/>
            <person name="Chen C."/>
            <person name="Yan M."/>
            <person name="Daum C."/>
            <person name="Ng V."/>
            <person name="Clum A."/>
            <person name="Steindorff A."/>
            <person name="Ohm R.A."/>
            <person name="Martin F."/>
            <person name="Silar P."/>
            <person name="Natvig D.O."/>
            <person name="Lalanne C."/>
            <person name="Gautier V."/>
            <person name="Ament-Velasquez S.L."/>
            <person name="Kruys A."/>
            <person name="Hutchinson M.I."/>
            <person name="Powell A.J."/>
            <person name="Barry K."/>
            <person name="Miller A.N."/>
            <person name="Grigoriev I.V."/>
            <person name="Debuchy R."/>
            <person name="Gladieux P."/>
            <person name="Hiltunen Thoren M."/>
            <person name="Johannesson H."/>
        </authorList>
    </citation>
    <scope>NUCLEOTIDE SEQUENCE</scope>
    <source>
        <strain evidence="4">CBS 118394</strain>
    </source>
</reference>
<evidence type="ECO:0000313" key="4">
    <source>
        <dbReference type="EMBL" id="KAK3316849.1"/>
    </source>
</evidence>
<dbReference type="InterPro" id="IPR036770">
    <property type="entry name" value="Ankyrin_rpt-contain_sf"/>
</dbReference>
<feature type="repeat" description="ANK" evidence="3">
    <location>
        <begin position="109"/>
        <end position="141"/>
    </location>
</feature>
<comment type="caution">
    <text evidence="4">The sequence shown here is derived from an EMBL/GenBank/DDBJ whole genome shotgun (WGS) entry which is preliminary data.</text>
</comment>
<dbReference type="Gene3D" id="1.25.40.20">
    <property type="entry name" value="Ankyrin repeat-containing domain"/>
    <property type="match status" value="2"/>
</dbReference>
<keyword evidence="2 3" id="KW-0040">ANK repeat</keyword>
<dbReference type="EMBL" id="JAUEDM010000005">
    <property type="protein sequence ID" value="KAK3316849.1"/>
    <property type="molecule type" value="Genomic_DNA"/>
</dbReference>
<dbReference type="Proteomes" id="UP001283341">
    <property type="component" value="Unassembled WGS sequence"/>
</dbReference>
<dbReference type="Pfam" id="PF00023">
    <property type="entry name" value="Ank"/>
    <property type="match status" value="1"/>
</dbReference>
<evidence type="ECO:0000256" key="2">
    <source>
        <dbReference type="ARBA" id="ARBA00023043"/>
    </source>
</evidence>
<evidence type="ECO:0000256" key="3">
    <source>
        <dbReference type="PROSITE-ProRule" id="PRU00023"/>
    </source>
</evidence>